<dbReference type="EMBL" id="MN739102">
    <property type="protein sequence ID" value="QHS88632.1"/>
    <property type="molecule type" value="Genomic_DNA"/>
</dbReference>
<protein>
    <recommendedName>
        <fullName evidence="2">C2H2-type domain-containing protein</fullName>
    </recommendedName>
</protein>
<keyword evidence="1" id="KW-0175">Coiled coil</keyword>
<dbReference type="InterPro" id="IPR013087">
    <property type="entry name" value="Znf_C2H2_type"/>
</dbReference>
<sequence>METAVFKNSEGNFLCKMCDYICSKTQHMKQHFLTVKHKRNTEKVFLETKSFLETFKKHTCKCGKNYKNRDGLWKHKKKCKKCDDEEKCIDESAEKTFDTIYDGDTTIIDKNLLVEILQQNQEFKDLILEQNKQNHELQKNLIEIAKEGKYITNNNTTNNNRFSMNIFLNEQCKDALNIMDFVNSLKLQLADLERVGEVGYVEGISKIFVNGLKELDVFKRPIHCSDAKRETLYVKDKDVWEKENQKNDRMKHAIKHIAHKNMIQLPKWQHEHPEYKDSESNVSEQYMKIIYESTGGYTDEEDDANFNKIISKVAKETMINKVLSVEN</sequence>
<evidence type="ECO:0000259" key="2">
    <source>
        <dbReference type="PROSITE" id="PS00028"/>
    </source>
</evidence>
<dbReference type="AlphaFoldDB" id="A0A6C0B9A9"/>
<organism evidence="3">
    <name type="scientific">viral metagenome</name>
    <dbReference type="NCBI Taxonomy" id="1070528"/>
    <lineage>
        <taxon>unclassified sequences</taxon>
        <taxon>metagenomes</taxon>
        <taxon>organismal metagenomes</taxon>
    </lineage>
</organism>
<accession>A0A6C0B9A9</accession>
<evidence type="ECO:0000313" key="3">
    <source>
        <dbReference type="EMBL" id="QHS88632.1"/>
    </source>
</evidence>
<dbReference type="InterPro" id="IPR036236">
    <property type="entry name" value="Znf_C2H2_sf"/>
</dbReference>
<name>A0A6C0B9A9_9ZZZZ</name>
<dbReference type="SUPFAM" id="SSF57667">
    <property type="entry name" value="beta-beta-alpha zinc fingers"/>
    <property type="match status" value="1"/>
</dbReference>
<proteinExistence type="predicted"/>
<feature type="coiled-coil region" evidence="1">
    <location>
        <begin position="120"/>
        <end position="147"/>
    </location>
</feature>
<reference evidence="3" key="1">
    <citation type="journal article" date="2020" name="Nature">
        <title>Giant virus diversity and host interactions through global metagenomics.</title>
        <authorList>
            <person name="Schulz F."/>
            <person name="Roux S."/>
            <person name="Paez-Espino D."/>
            <person name="Jungbluth S."/>
            <person name="Walsh D.A."/>
            <person name="Denef V.J."/>
            <person name="McMahon K.D."/>
            <person name="Konstantinidis K.T."/>
            <person name="Eloe-Fadrosh E.A."/>
            <person name="Kyrpides N.C."/>
            <person name="Woyke T."/>
        </authorList>
    </citation>
    <scope>NUCLEOTIDE SEQUENCE</scope>
    <source>
        <strain evidence="3">GVMAG-M-3300010158-59</strain>
    </source>
</reference>
<dbReference type="PROSITE" id="PS00028">
    <property type="entry name" value="ZINC_FINGER_C2H2_1"/>
    <property type="match status" value="1"/>
</dbReference>
<evidence type="ECO:0000256" key="1">
    <source>
        <dbReference type="SAM" id="Coils"/>
    </source>
</evidence>
<feature type="domain" description="C2H2-type" evidence="2">
    <location>
        <begin position="15"/>
        <end position="37"/>
    </location>
</feature>